<dbReference type="InterPro" id="IPR006426">
    <property type="entry name" value="Asn_synth_AEB"/>
</dbReference>
<dbReference type="PIRSF" id="PIRSF001589">
    <property type="entry name" value="Asn_synthetase_glu-h"/>
    <property type="match status" value="1"/>
</dbReference>
<evidence type="ECO:0000313" key="9">
    <source>
        <dbReference type="Proteomes" id="UP000010366"/>
    </source>
</evidence>
<dbReference type="AlphaFoldDB" id="K9UG21"/>
<evidence type="ECO:0000256" key="6">
    <source>
        <dbReference type="PIRSR" id="PIRSR001589-3"/>
    </source>
</evidence>
<dbReference type="SUPFAM" id="SSF52402">
    <property type="entry name" value="Adenine nucleotide alpha hydrolases-like"/>
    <property type="match status" value="1"/>
</dbReference>
<dbReference type="STRING" id="1173020.Cha6605_3030"/>
<evidence type="ECO:0000256" key="4">
    <source>
        <dbReference type="ARBA" id="ARBA00022888"/>
    </source>
</evidence>
<dbReference type="InterPro" id="IPR001962">
    <property type="entry name" value="Asn_synthase"/>
</dbReference>
<reference evidence="8 9" key="1">
    <citation type="submission" date="2012-05" db="EMBL/GenBank/DDBJ databases">
        <title>Finished chromosome of genome of Chamaesiphon sp. PCC 6605.</title>
        <authorList>
            <consortium name="US DOE Joint Genome Institute"/>
            <person name="Gugger M."/>
            <person name="Coursin T."/>
            <person name="Rippka R."/>
            <person name="Tandeau De Marsac N."/>
            <person name="Huntemann M."/>
            <person name="Wei C.-L."/>
            <person name="Han J."/>
            <person name="Detter J.C."/>
            <person name="Han C."/>
            <person name="Tapia R."/>
            <person name="Chen A."/>
            <person name="Kyrpides N."/>
            <person name="Mavromatis K."/>
            <person name="Markowitz V."/>
            <person name="Szeto E."/>
            <person name="Ivanova N."/>
            <person name="Pagani I."/>
            <person name="Pati A."/>
            <person name="Goodwin L."/>
            <person name="Nordberg H.P."/>
            <person name="Cantor M.N."/>
            <person name="Hua S.X."/>
            <person name="Woyke T."/>
            <person name="Kerfeld C.A."/>
        </authorList>
    </citation>
    <scope>NUCLEOTIDE SEQUENCE [LARGE SCALE GENOMIC DNA]</scope>
    <source>
        <strain evidence="9">ATCC 27169 / PCC 6605</strain>
    </source>
</reference>
<dbReference type="Proteomes" id="UP000010366">
    <property type="component" value="Chromosome"/>
</dbReference>
<dbReference type="InterPro" id="IPR051786">
    <property type="entry name" value="ASN_synthetase/amidase"/>
</dbReference>
<proteinExistence type="inferred from homology"/>
<dbReference type="KEGG" id="cmp:Cha6605_3030"/>
<comment type="pathway">
    <text evidence="1">Amino-acid biosynthesis; L-asparagine biosynthesis; L-asparagine from L-aspartate (L-Gln route): step 1/1.</text>
</comment>
<evidence type="ECO:0000256" key="5">
    <source>
        <dbReference type="ARBA" id="ARBA00048741"/>
    </source>
</evidence>
<feature type="domain" description="Asparagine synthetase" evidence="7">
    <location>
        <begin position="171"/>
        <end position="518"/>
    </location>
</feature>
<accession>K9UG21</accession>
<keyword evidence="9" id="KW-1185">Reference proteome</keyword>
<dbReference type="RefSeq" id="WP_015160205.1">
    <property type="nucleotide sequence ID" value="NC_019697.1"/>
</dbReference>
<dbReference type="GO" id="GO:0006529">
    <property type="term" value="P:asparagine biosynthetic process"/>
    <property type="evidence" value="ECO:0007669"/>
    <property type="project" value="UniProtKB-KW"/>
</dbReference>
<dbReference type="Gene3D" id="3.40.50.620">
    <property type="entry name" value="HUPs"/>
    <property type="match status" value="1"/>
</dbReference>
<dbReference type="Pfam" id="PF00733">
    <property type="entry name" value="Asn_synthase"/>
    <property type="match status" value="1"/>
</dbReference>
<dbReference type="HOGENOM" id="CLU_014658_3_1_3"/>
<comment type="catalytic activity">
    <reaction evidence="5">
        <text>L-aspartate + L-glutamine + ATP + H2O = L-asparagine + L-glutamate + AMP + diphosphate + H(+)</text>
        <dbReference type="Rhea" id="RHEA:12228"/>
        <dbReference type="ChEBI" id="CHEBI:15377"/>
        <dbReference type="ChEBI" id="CHEBI:15378"/>
        <dbReference type="ChEBI" id="CHEBI:29985"/>
        <dbReference type="ChEBI" id="CHEBI:29991"/>
        <dbReference type="ChEBI" id="CHEBI:30616"/>
        <dbReference type="ChEBI" id="CHEBI:33019"/>
        <dbReference type="ChEBI" id="CHEBI:58048"/>
        <dbReference type="ChEBI" id="CHEBI:58359"/>
        <dbReference type="ChEBI" id="CHEBI:456215"/>
        <dbReference type="EC" id="6.3.5.4"/>
    </reaction>
</comment>
<dbReference type="PANTHER" id="PTHR43284">
    <property type="entry name" value="ASPARAGINE SYNTHETASE (GLUTAMINE-HYDROLYZING)"/>
    <property type="match status" value="1"/>
</dbReference>
<sequence length="554" mass="61780">MGQNFNSGIVIGSGQLVGYWGQIDRSHLLTSLLQAPVRPLGKLPLGCSASGLDLDCWVRLQDKNLILGREPFGRMPLYWTESDRVIWFSTHLQLLLPLLDRSAIDVAGFYGYSCCSYVPTPLTPISGIQAVAAGTEISLSLETFTPVTVTKNCWQHSPQQLTDEPTAIDRLQGLLQSAVECQIQDLSDAPVGVLLSGGLDSSIVTALLVKNGIKVRAYSLDFGEAGISEYPYAEQVASYLQIPLIKVPVSPKLVRRSLDATVRALDSPYGDGVTVPLYLLCQAASREVSVIFNGEGGDQLFAGWTNKPLIAASMYGGSPDLIEPYLQTFHRLYGYESQSFQPQILDRIESLSPANWLGDALDSQRAPELLHRLRRASLMLKGAQNIHPRATNLARWHGLKVRSIFCDLPLAQWTFGVSGTLHLQGACEKYILKRAVEHLLPPEIVWRTKRGMGVPLTAWLFQELWSDLGTWLNPRVLERAGYWQLDIAARLVSGKFGGTLQGRRIGEILWLIIMWEQWRIQVLGEPPTSKSWRHPFWLPQPLWRLLQNLKLIDN</sequence>
<dbReference type="SUPFAM" id="SSF56235">
    <property type="entry name" value="N-terminal nucleophile aminohydrolases (Ntn hydrolases)"/>
    <property type="match status" value="1"/>
</dbReference>
<dbReference type="GO" id="GO:0004066">
    <property type="term" value="F:asparagine synthase (glutamine-hydrolyzing) activity"/>
    <property type="evidence" value="ECO:0007669"/>
    <property type="project" value="UniProtKB-EC"/>
</dbReference>
<evidence type="ECO:0000256" key="3">
    <source>
        <dbReference type="ARBA" id="ARBA00012737"/>
    </source>
</evidence>
<protein>
    <recommendedName>
        <fullName evidence="3">asparagine synthase (glutamine-hydrolyzing)</fullName>
        <ecNumber evidence="3">6.3.5.4</ecNumber>
    </recommendedName>
</protein>
<dbReference type="InterPro" id="IPR029055">
    <property type="entry name" value="Ntn_hydrolases_N"/>
</dbReference>
<dbReference type="eggNOG" id="COG0367">
    <property type="taxonomic scope" value="Bacteria"/>
</dbReference>
<gene>
    <name evidence="8" type="ORF">Cha6605_3030</name>
</gene>
<evidence type="ECO:0000313" key="8">
    <source>
        <dbReference type="EMBL" id="AFY94062.1"/>
    </source>
</evidence>
<dbReference type="EC" id="6.3.5.4" evidence="3"/>
<feature type="site" description="Important for beta-aspartyl-AMP intermediate formation" evidence="6">
    <location>
        <position position="295"/>
    </location>
</feature>
<evidence type="ECO:0000256" key="2">
    <source>
        <dbReference type="ARBA" id="ARBA00005752"/>
    </source>
</evidence>
<evidence type="ECO:0000256" key="1">
    <source>
        <dbReference type="ARBA" id="ARBA00005187"/>
    </source>
</evidence>
<dbReference type="EMBL" id="CP003600">
    <property type="protein sequence ID" value="AFY94062.1"/>
    <property type="molecule type" value="Genomic_DNA"/>
</dbReference>
<evidence type="ECO:0000259" key="7">
    <source>
        <dbReference type="Pfam" id="PF00733"/>
    </source>
</evidence>
<keyword evidence="4" id="KW-0061">Asparagine biosynthesis</keyword>
<dbReference type="PATRIC" id="fig|1173020.3.peg.3458"/>
<dbReference type="Gene3D" id="3.60.20.10">
    <property type="entry name" value="Glutamine Phosphoribosylpyrophosphate, subunit 1, domain 1"/>
    <property type="match status" value="1"/>
</dbReference>
<dbReference type="OrthoDB" id="9763290at2"/>
<keyword evidence="4" id="KW-0028">Amino-acid biosynthesis</keyword>
<organism evidence="8 9">
    <name type="scientific">Chamaesiphon minutus (strain ATCC 27169 / PCC 6605)</name>
    <dbReference type="NCBI Taxonomy" id="1173020"/>
    <lineage>
        <taxon>Bacteria</taxon>
        <taxon>Bacillati</taxon>
        <taxon>Cyanobacteriota</taxon>
        <taxon>Cyanophyceae</taxon>
        <taxon>Gomontiellales</taxon>
        <taxon>Chamaesiphonaceae</taxon>
        <taxon>Chamaesiphon</taxon>
    </lineage>
</organism>
<dbReference type="GO" id="GO:0005829">
    <property type="term" value="C:cytosol"/>
    <property type="evidence" value="ECO:0007669"/>
    <property type="project" value="TreeGrafter"/>
</dbReference>
<name>K9UG21_CHAP6</name>
<comment type="similarity">
    <text evidence="2">Belongs to the asparagine synthetase family.</text>
</comment>
<dbReference type="PANTHER" id="PTHR43284:SF1">
    <property type="entry name" value="ASPARAGINE SYNTHETASE"/>
    <property type="match status" value="1"/>
</dbReference>
<dbReference type="CDD" id="cd01991">
    <property type="entry name" value="Asn_synthase_B_C"/>
    <property type="match status" value="1"/>
</dbReference>
<dbReference type="InterPro" id="IPR014729">
    <property type="entry name" value="Rossmann-like_a/b/a_fold"/>
</dbReference>